<dbReference type="EMBL" id="BJNT01000017">
    <property type="protein sequence ID" value="GEC86870.1"/>
    <property type="molecule type" value="Genomic_DNA"/>
</dbReference>
<evidence type="ECO:0000313" key="2">
    <source>
        <dbReference type="Proteomes" id="UP000319986"/>
    </source>
</evidence>
<comment type="caution">
    <text evidence="1">The sequence shown here is derived from an EMBL/GenBank/DDBJ whole genome shotgun (WGS) entry which is preliminary data.</text>
</comment>
<dbReference type="Proteomes" id="UP000319986">
    <property type="component" value="Unassembled WGS sequence"/>
</dbReference>
<accession>A0A4Y4C715</accession>
<evidence type="ECO:0000313" key="1">
    <source>
        <dbReference type="EMBL" id="GEC86870.1"/>
    </source>
</evidence>
<gene>
    <name evidence="1" type="ORF">CVA01_21840</name>
</gene>
<dbReference type="AlphaFoldDB" id="A0A4Y4C715"/>
<organism evidence="1 2">
    <name type="scientific">Corynebacterium variabile</name>
    <dbReference type="NCBI Taxonomy" id="1727"/>
    <lineage>
        <taxon>Bacteria</taxon>
        <taxon>Bacillati</taxon>
        <taxon>Actinomycetota</taxon>
        <taxon>Actinomycetes</taxon>
        <taxon>Mycobacteriales</taxon>
        <taxon>Corynebacteriaceae</taxon>
        <taxon>Corynebacterium</taxon>
    </lineage>
</organism>
<sequence length="74" mass="8108">MRLAEQTGLQRVGLEDDDRFAGQFGLQHEDLAVDLSDLPVLPERMGEDRLGELPGAVRSRSLQRGAVHDGLLPS</sequence>
<proteinExistence type="predicted"/>
<name>A0A4Y4C715_9CORY</name>
<protein>
    <submittedName>
        <fullName evidence="1">Uncharacterized protein</fullName>
    </submittedName>
</protein>
<reference evidence="1 2" key="1">
    <citation type="submission" date="2019-06" db="EMBL/GenBank/DDBJ databases">
        <title>Whole genome shotgun sequence of Corynebacterium variabile NBRC 15286.</title>
        <authorList>
            <person name="Hosoyama A."/>
            <person name="Uohara A."/>
            <person name="Ohji S."/>
            <person name="Ichikawa N."/>
        </authorList>
    </citation>
    <scope>NUCLEOTIDE SEQUENCE [LARGE SCALE GENOMIC DNA]</scope>
    <source>
        <strain evidence="1 2">NBRC 15286</strain>
    </source>
</reference>